<dbReference type="Proteomes" id="UP000589818">
    <property type="component" value="Unassembled WGS sequence"/>
</dbReference>
<evidence type="ECO:0000313" key="1">
    <source>
        <dbReference type="EMBL" id="MBB2888002.1"/>
    </source>
</evidence>
<comment type="caution">
    <text evidence="1">The sequence shown here is derived from an EMBL/GenBank/DDBJ whole genome shotgun (WGS) entry which is preliminary data.</text>
</comment>
<dbReference type="EMBL" id="JACHVR010000002">
    <property type="protein sequence ID" value="MBB2888002.1"/>
    <property type="molecule type" value="Genomic_DNA"/>
</dbReference>
<organism evidence="1 2">
    <name type="scientific">Pseudomonas umsongensis</name>
    <dbReference type="NCBI Taxonomy" id="198618"/>
    <lineage>
        <taxon>Bacteria</taxon>
        <taxon>Pseudomonadati</taxon>
        <taxon>Pseudomonadota</taxon>
        <taxon>Gammaproteobacteria</taxon>
        <taxon>Pseudomonadales</taxon>
        <taxon>Pseudomonadaceae</taxon>
        <taxon>Pseudomonas</taxon>
    </lineage>
</organism>
<name>A0ACC5MH40_9PSED</name>
<keyword evidence="2" id="KW-1185">Reference proteome</keyword>
<evidence type="ECO:0000313" key="2">
    <source>
        <dbReference type="Proteomes" id="UP000589818"/>
    </source>
</evidence>
<gene>
    <name evidence="1" type="ORF">FHR69_003942</name>
</gene>
<sequence length="249" mass="27996">MESEAFASGFFDCQEVTLMLNSNYDICIDVGSILLLSHELSQGARDDVLDSTLYMQLAATATRPSLGEYEQWWELYRSQFNQFGWTRLQDFGGSFEPDSELPCLTISKMLASKVSRYLSNTYIEAIDRALIELSRLPPHSAARALLRQYSVAEDQASSLTRVRLQVGIALEGTRLIYLTGSITTRETLPNSIIEHIFRTNDIVGDVEFNGCISVLDPMAFEPWRKRIAIAVAATREDLIKTVRSPTPNK</sequence>
<proteinExistence type="predicted"/>
<accession>A0ACC5MH40</accession>
<protein>
    <submittedName>
        <fullName evidence="1">Uncharacterized protein</fullName>
    </submittedName>
</protein>
<reference evidence="1" key="1">
    <citation type="submission" date="2020-08" db="EMBL/GenBank/DDBJ databases">
        <title>Plant associated metagenomes--Microbial community diversity and host control of community assembly across model and emerging plant ecological genomics systems.</title>
        <authorList>
            <person name="Dangl J."/>
        </authorList>
    </citation>
    <scope>NUCLEOTIDE SEQUENCE</scope>
    <source>
        <strain evidence="1">KD5</strain>
    </source>
</reference>